<dbReference type="EMBL" id="NPKH01000014">
    <property type="protein sequence ID" value="PAP96297.1"/>
    <property type="molecule type" value="Genomic_DNA"/>
</dbReference>
<evidence type="ECO:0000313" key="1">
    <source>
        <dbReference type="EMBL" id="PAP96297.1"/>
    </source>
</evidence>
<organism evidence="1 2">
    <name type="scientific">Mesorhizobium wenxiniae</name>
    <dbReference type="NCBI Taxonomy" id="2014805"/>
    <lineage>
        <taxon>Bacteria</taxon>
        <taxon>Pseudomonadati</taxon>
        <taxon>Pseudomonadota</taxon>
        <taxon>Alphaproteobacteria</taxon>
        <taxon>Hyphomicrobiales</taxon>
        <taxon>Phyllobacteriaceae</taxon>
        <taxon>Mesorhizobium</taxon>
    </lineage>
</organism>
<name>A0A271KMG7_9HYPH</name>
<dbReference type="RefSeq" id="WP_095517916.1">
    <property type="nucleotide sequence ID" value="NZ_NPKH01000014.1"/>
</dbReference>
<proteinExistence type="predicted"/>
<comment type="caution">
    <text evidence="1">The sequence shown here is derived from an EMBL/GenBank/DDBJ whole genome shotgun (WGS) entry which is preliminary data.</text>
</comment>
<accession>A0A271KMG7</accession>
<gene>
    <name evidence="1" type="ORF">CIT31_06375</name>
</gene>
<keyword evidence="2" id="KW-1185">Reference proteome</keyword>
<dbReference type="OrthoDB" id="8476202at2"/>
<evidence type="ECO:0000313" key="2">
    <source>
        <dbReference type="Proteomes" id="UP000215931"/>
    </source>
</evidence>
<dbReference type="AlphaFoldDB" id="A0A271KMG7"/>
<protein>
    <submittedName>
        <fullName evidence="1">Uncharacterized protein</fullName>
    </submittedName>
</protein>
<reference evidence="1 2" key="1">
    <citation type="submission" date="2017-08" db="EMBL/GenBank/DDBJ databases">
        <title>Mesorhizobium wenxinae sp. nov., a novel rhizobial species isolated from root nodules of chickpea (Cicer arietinum L.).</title>
        <authorList>
            <person name="Zhang J."/>
        </authorList>
    </citation>
    <scope>NUCLEOTIDE SEQUENCE [LARGE SCALE GENOMIC DNA]</scope>
    <source>
        <strain evidence="2">WYCCWR 10019</strain>
    </source>
</reference>
<dbReference type="Proteomes" id="UP000215931">
    <property type="component" value="Unassembled WGS sequence"/>
</dbReference>
<sequence length="177" mass="19567">MPSRIVRAGTAATAAFLLPAVGDAKTIRLGEPALIELGNELDRLTAECRHIHGDCEHKCEIWHAIADKEGVSPQNNDEPVAGSEERLERYWEISRETGAHKAIDAEHAAYRRIDEINKLIRTIQPTTLAGLAVWAKATRLDCLSVDALAMPLEDADWDDECLIRFLAEVERMAGDVS</sequence>